<evidence type="ECO:0000313" key="1">
    <source>
        <dbReference type="EMBL" id="MBO0352261.1"/>
    </source>
</evidence>
<dbReference type="RefSeq" id="WP_207090675.1">
    <property type="nucleotide sequence ID" value="NZ_JAFLQW010000665.1"/>
</dbReference>
<reference evidence="1 2" key="1">
    <citation type="submission" date="2021-03" db="EMBL/GenBank/DDBJ databases">
        <title>Metabolic Capacity of the Antarctic Cyanobacterium Phormidium pseudopriestleyi that Sustains Oxygenic Photosynthesis in the Presence of Hydrogen Sulfide.</title>
        <authorList>
            <person name="Lumian J.E."/>
            <person name="Jungblut A.D."/>
            <person name="Dillon M.L."/>
            <person name="Hawes I."/>
            <person name="Doran P.T."/>
            <person name="Mackey T.J."/>
            <person name="Dick G.J."/>
            <person name="Grettenberger C.L."/>
            <person name="Sumner D.Y."/>
        </authorList>
    </citation>
    <scope>NUCLEOTIDE SEQUENCE [LARGE SCALE GENOMIC DNA]</scope>
    <source>
        <strain evidence="1 2">FRX01</strain>
    </source>
</reference>
<protein>
    <submittedName>
        <fullName evidence="1">CRISPR-associated protein Cmr3</fullName>
    </submittedName>
</protein>
<comment type="caution">
    <text evidence="1">The sequence shown here is derived from an EMBL/GenBank/DDBJ whole genome shotgun (WGS) entry which is preliminary data.</text>
</comment>
<name>A0ABS3FYR5_9CYAN</name>
<dbReference type="Gene3D" id="3.30.70.2940">
    <property type="match status" value="1"/>
</dbReference>
<keyword evidence="2" id="KW-1185">Reference proteome</keyword>
<accession>A0ABS3FYR5</accession>
<organism evidence="1 2">
    <name type="scientific">Phormidium pseudopriestleyi FRX01</name>
    <dbReference type="NCBI Taxonomy" id="1759528"/>
    <lineage>
        <taxon>Bacteria</taxon>
        <taxon>Bacillati</taxon>
        <taxon>Cyanobacteriota</taxon>
        <taxon>Cyanophyceae</taxon>
        <taxon>Oscillatoriophycideae</taxon>
        <taxon>Oscillatoriales</taxon>
        <taxon>Oscillatoriaceae</taxon>
        <taxon>Phormidium</taxon>
    </lineage>
</organism>
<dbReference type="Proteomes" id="UP000664844">
    <property type="component" value="Unassembled WGS sequence"/>
</dbReference>
<sequence>MYWYTITPLDVLMFRDAKPFTPGERAWAGSIFPPNGHTIAGALRGIAGDPVNFHLKGVFLVHEDTLYFPRPLGFVGSTPLLPLDWMPDSPLSQGFWNPLQPCPLVKPRLERDGPREQDDELPQGYFYRQFLSSQAIATYLETGQIAKPNWLTQDQKAVKPWTVETRSHNSLDEGTRQVKDADGYFVENAVRMASGWSLAIAVNQLLEKTVIQLGGEGHRAILERCQPLEEQWKTIATLSDRNFKKSGKAIAYLVTPGVFERKQNQSQATCRAWPWEWKLAHAVNGNQKPGSLVSVATDKAVAISCRVRETESKQGQSKQSIPAPQVFAAPPGSLYYLNQPEPLFQDSHTAPHHVQRWRQLGYSELLWISHEDQ</sequence>
<proteinExistence type="predicted"/>
<dbReference type="InterPro" id="IPR019117">
    <property type="entry name" value="CRISPR-assoc_protein_Cmr3"/>
</dbReference>
<evidence type="ECO:0000313" key="2">
    <source>
        <dbReference type="Proteomes" id="UP000664844"/>
    </source>
</evidence>
<dbReference type="Pfam" id="PF09700">
    <property type="entry name" value="Cas_Cmr3"/>
    <property type="match status" value="1"/>
</dbReference>
<gene>
    <name evidence="1" type="ORF">J0895_24895</name>
</gene>
<dbReference type="EMBL" id="JAFLQW010000665">
    <property type="protein sequence ID" value="MBO0352261.1"/>
    <property type="molecule type" value="Genomic_DNA"/>
</dbReference>